<gene>
    <name evidence="1" type="ORF">FXB38_42270</name>
</gene>
<accession>A0A5S4W8I2</accession>
<dbReference type="EMBL" id="VSSR01000163">
    <property type="protein sequence ID" value="TYL69840.1"/>
    <property type="molecule type" value="Genomic_DNA"/>
</dbReference>
<dbReference type="OrthoDB" id="8251088at2"/>
<proteinExistence type="predicted"/>
<sequence length="60" mass="6599">MTHRSENLQPSLFEAVRPCVELRAVQRNELAMVIEVLLREIAAALAKAASGGRGDDQDHD</sequence>
<evidence type="ECO:0000313" key="2">
    <source>
        <dbReference type="Proteomes" id="UP000324853"/>
    </source>
</evidence>
<evidence type="ECO:0000313" key="1">
    <source>
        <dbReference type="EMBL" id="TYL69840.1"/>
    </source>
</evidence>
<organism evidence="1 2">
    <name type="scientific">Bradyrhizobium cytisi</name>
    <dbReference type="NCBI Taxonomy" id="515489"/>
    <lineage>
        <taxon>Bacteria</taxon>
        <taxon>Pseudomonadati</taxon>
        <taxon>Pseudomonadota</taxon>
        <taxon>Alphaproteobacteria</taxon>
        <taxon>Hyphomicrobiales</taxon>
        <taxon>Nitrobacteraceae</taxon>
        <taxon>Bradyrhizobium</taxon>
    </lineage>
</organism>
<dbReference type="RefSeq" id="WP_148756743.1">
    <property type="nucleotide sequence ID" value="NZ_VSSR01000163.1"/>
</dbReference>
<dbReference type="Proteomes" id="UP000324853">
    <property type="component" value="Unassembled WGS sequence"/>
</dbReference>
<dbReference type="AlphaFoldDB" id="A0A5S4W8I2"/>
<reference evidence="1 2" key="1">
    <citation type="submission" date="2019-08" db="EMBL/GenBank/DDBJ databases">
        <title>Bradyrhizobium hipponensis sp. nov., a rhizobium isolated from a Lupinus angustifolius root nodule in Tunisia.</title>
        <authorList>
            <person name="Off K."/>
            <person name="Rejili M."/>
            <person name="Mars M."/>
            <person name="Brachmann A."/>
            <person name="Marin M."/>
        </authorList>
    </citation>
    <scope>NUCLEOTIDE SEQUENCE [LARGE SCALE GENOMIC DNA]</scope>
    <source>
        <strain evidence="1 2">CTAW11</strain>
    </source>
</reference>
<name>A0A5S4W8I2_9BRAD</name>
<protein>
    <submittedName>
        <fullName evidence="1">Uncharacterized protein</fullName>
    </submittedName>
</protein>
<comment type="caution">
    <text evidence="1">The sequence shown here is derived from an EMBL/GenBank/DDBJ whole genome shotgun (WGS) entry which is preliminary data.</text>
</comment>
<keyword evidence="2" id="KW-1185">Reference proteome</keyword>